<sequence length="140" mass="16098">MSREQLIRKQYPLHWAVFRKDCEELMELLEDDSSEQFINKLDVRGRTPLMLAVTLGHADCAKALLEKGADANIQNADMWSVSHEAICSGDAELLRLILKYRDYQRAIRTNHATERLLRLLKVSVLWTCNLILIVGLSVVY</sequence>
<dbReference type="PROSITE" id="PS50297">
    <property type="entry name" value="ANK_REP_REGION"/>
    <property type="match status" value="1"/>
</dbReference>
<dbReference type="SMART" id="SM00248">
    <property type="entry name" value="ANK"/>
    <property type="match status" value="3"/>
</dbReference>
<dbReference type="InterPro" id="IPR021832">
    <property type="entry name" value="ANKRD13"/>
</dbReference>
<evidence type="ECO:0000313" key="3">
    <source>
        <dbReference type="EMBL" id="VDK69480.1"/>
    </source>
</evidence>
<protein>
    <submittedName>
        <fullName evidence="5">ANK_REP_REGION domain-containing protein</fullName>
    </submittedName>
</protein>
<dbReference type="AlphaFoldDB" id="A0A0M3KGB8"/>
<dbReference type="PANTHER" id="PTHR12447">
    <property type="entry name" value="ANKYRIN REPEAT DOMAIN-CONTAINING PROTEIN 13"/>
    <property type="match status" value="1"/>
</dbReference>
<keyword evidence="2" id="KW-0812">Transmembrane</keyword>
<dbReference type="EMBL" id="UYRR01037204">
    <property type="protein sequence ID" value="VDK69480.1"/>
    <property type="molecule type" value="Genomic_DNA"/>
</dbReference>
<dbReference type="InterPro" id="IPR002110">
    <property type="entry name" value="Ankyrin_rpt"/>
</dbReference>
<dbReference type="PROSITE" id="PS50088">
    <property type="entry name" value="ANK_REPEAT"/>
    <property type="match status" value="1"/>
</dbReference>
<keyword evidence="4" id="KW-1185">Reference proteome</keyword>
<dbReference type="Gene3D" id="1.25.40.20">
    <property type="entry name" value="Ankyrin repeat-containing domain"/>
    <property type="match status" value="1"/>
</dbReference>
<dbReference type="GO" id="GO:0005737">
    <property type="term" value="C:cytoplasm"/>
    <property type="evidence" value="ECO:0007669"/>
    <property type="project" value="TreeGrafter"/>
</dbReference>
<feature type="transmembrane region" description="Helical" evidence="2">
    <location>
        <begin position="119"/>
        <end position="139"/>
    </location>
</feature>
<feature type="repeat" description="ANK" evidence="1">
    <location>
        <begin position="44"/>
        <end position="76"/>
    </location>
</feature>
<dbReference type="Pfam" id="PF12796">
    <property type="entry name" value="Ank_2"/>
    <property type="match status" value="1"/>
</dbReference>
<dbReference type="SUPFAM" id="SSF48403">
    <property type="entry name" value="Ankyrin repeat"/>
    <property type="match status" value="1"/>
</dbReference>
<evidence type="ECO:0000256" key="1">
    <source>
        <dbReference type="PROSITE-ProRule" id="PRU00023"/>
    </source>
</evidence>
<accession>A0A0M3KGB8</accession>
<gene>
    <name evidence="3" type="ORF">ASIM_LOCUS19416</name>
</gene>
<name>A0A0M3KGB8_ANISI</name>
<organism evidence="5">
    <name type="scientific">Anisakis simplex</name>
    <name type="common">Herring worm</name>
    <dbReference type="NCBI Taxonomy" id="6269"/>
    <lineage>
        <taxon>Eukaryota</taxon>
        <taxon>Metazoa</taxon>
        <taxon>Ecdysozoa</taxon>
        <taxon>Nematoda</taxon>
        <taxon>Chromadorea</taxon>
        <taxon>Rhabditida</taxon>
        <taxon>Spirurina</taxon>
        <taxon>Ascaridomorpha</taxon>
        <taxon>Ascaridoidea</taxon>
        <taxon>Anisakidae</taxon>
        <taxon>Anisakis</taxon>
        <taxon>Anisakis simplex complex</taxon>
    </lineage>
</organism>
<reference evidence="5" key="1">
    <citation type="submission" date="2017-02" db="UniProtKB">
        <authorList>
            <consortium name="WormBaseParasite"/>
        </authorList>
    </citation>
    <scope>IDENTIFICATION</scope>
</reference>
<keyword evidence="2" id="KW-0472">Membrane</keyword>
<evidence type="ECO:0000313" key="4">
    <source>
        <dbReference type="Proteomes" id="UP000267096"/>
    </source>
</evidence>
<keyword evidence="1" id="KW-0040">ANK repeat</keyword>
<dbReference type="OrthoDB" id="5804561at2759"/>
<keyword evidence="2" id="KW-1133">Transmembrane helix</keyword>
<dbReference type="InterPro" id="IPR036770">
    <property type="entry name" value="Ankyrin_rpt-contain_sf"/>
</dbReference>
<reference evidence="3 4" key="2">
    <citation type="submission" date="2018-11" db="EMBL/GenBank/DDBJ databases">
        <authorList>
            <consortium name="Pathogen Informatics"/>
        </authorList>
    </citation>
    <scope>NUCLEOTIDE SEQUENCE [LARGE SCALE GENOMIC DNA]</scope>
</reference>
<proteinExistence type="predicted"/>
<dbReference type="Proteomes" id="UP000267096">
    <property type="component" value="Unassembled WGS sequence"/>
</dbReference>
<evidence type="ECO:0000313" key="5">
    <source>
        <dbReference type="WBParaSite" id="ASIM_0002003101-mRNA-1"/>
    </source>
</evidence>
<evidence type="ECO:0000256" key="2">
    <source>
        <dbReference type="SAM" id="Phobius"/>
    </source>
</evidence>
<dbReference type="WBParaSite" id="ASIM_0002003101-mRNA-1">
    <property type="protein sequence ID" value="ASIM_0002003101-mRNA-1"/>
    <property type="gene ID" value="ASIM_0002003101"/>
</dbReference>
<dbReference type="PANTHER" id="PTHR12447:SF31">
    <property type="entry name" value="LD31969P"/>
    <property type="match status" value="1"/>
</dbReference>